<name>A0A8J8PDN2_9EURY</name>
<dbReference type="RefSeq" id="WP_142978296.1">
    <property type="nucleotide sequence ID" value="NZ_RKLU01000001.1"/>
</dbReference>
<dbReference type="InterPro" id="IPR019494">
    <property type="entry name" value="FIST_C"/>
</dbReference>
<evidence type="ECO:0000259" key="2">
    <source>
        <dbReference type="SMART" id="SM01204"/>
    </source>
</evidence>
<accession>A0A8J8PDN2</accession>
<dbReference type="SMART" id="SM01204">
    <property type="entry name" value="FIST_C"/>
    <property type="match status" value="1"/>
</dbReference>
<dbReference type="SMART" id="SM00897">
    <property type="entry name" value="FIST"/>
    <property type="match status" value="1"/>
</dbReference>
<comment type="caution">
    <text evidence="3">The sequence shown here is derived from an EMBL/GenBank/DDBJ whole genome shotgun (WGS) entry which is preliminary data.</text>
</comment>
<dbReference type="GO" id="GO:0016301">
    <property type="term" value="F:kinase activity"/>
    <property type="evidence" value="ECO:0007669"/>
    <property type="project" value="UniProtKB-KW"/>
</dbReference>
<dbReference type="PANTHER" id="PTHR40252:SF2">
    <property type="entry name" value="BLR0328 PROTEIN"/>
    <property type="match status" value="1"/>
</dbReference>
<keyword evidence="4" id="KW-1185">Reference proteome</keyword>
<keyword evidence="3" id="KW-0808">Transferase</keyword>
<dbReference type="AlphaFoldDB" id="A0A8J8PDN2"/>
<dbReference type="Pfam" id="PF10442">
    <property type="entry name" value="FIST_C"/>
    <property type="match status" value="1"/>
</dbReference>
<dbReference type="Pfam" id="PF08495">
    <property type="entry name" value="FIST"/>
    <property type="match status" value="1"/>
</dbReference>
<protein>
    <submittedName>
        <fullName evidence="3">Histidine kinase</fullName>
    </submittedName>
</protein>
<dbReference type="EMBL" id="RKLU01000001">
    <property type="protein sequence ID" value="TQQ83390.1"/>
    <property type="molecule type" value="Genomic_DNA"/>
</dbReference>
<organism evidence="3 4">
    <name type="scientific">Halonotius terrestris</name>
    <dbReference type="NCBI Taxonomy" id="2487750"/>
    <lineage>
        <taxon>Archaea</taxon>
        <taxon>Methanobacteriati</taxon>
        <taxon>Methanobacteriota</taxon>
        <taxon>Stenosarchaea group</taxon>
        <taxon>Halobacteria</taxon>
        <taxon>Halobacteriales</taxon>
        <taxon>Haloferacaceae</taxon>
        <taxon>Halonotius</taxon>
    </lineage>
</organism>
<dbReference type="Proteomes" id="UP000705823">
    <property type="component" value="Unassembled WGS sequence"/>
</dbReference>
<evidence type="ECO:0000259" key="1">
    <source>
        <dbReference type="SMART" id="SM00897"/>
    </source>
</evidence>
<evidence type="ECO:0000313" key="4">
    <source>
        <dbReference type="Proteomes" id="UP000705823"/>
    </source>
</evidence>
<feature type="domain" description="FIST" evidence="1">
    <location>
        <begin position="27"/>
        <end position="210"/>
    </location>
</feature>
<dbReference type="OrthoDB" id="140075at2157"/>
<gene>
    <name evidence="3" type="ORF">EGH24_00930</name>
</gene>
<keyword evidence="3" id="KW-0418">Kinase</keyword>
<sequence length="367" mass="38218">MEATYSTATGTDLRETLAAVADSDGVNGLLLLATPSVDVASDEFAATLAGLSVPAFGGVFPAVIHEGTAKESGLLAVGLPATPDVTVLPNASDPDADFADTLDPELPANGYETAFVFVDAYAEAVPTVIESLFRTYGVGMNFIGGGAGQLDDDRGPSVFTNDGVFADAAVIAAVEQPIEIGVQHGWETLDGPFRVTGSEGPTVTELDGSPAFSVYQEVIESQTETSVTRENFFEVAQSHPFGITRLDAEQIVRDPFAVEGDALTCFGSVPEGEFVNILTGDDESLIAAAAAAYESAVGDDTDGSLYAFDCISRSLYLDDDFDRELAAVDTGDRPVVGALTIGEIANDGSGHLDYYNKTAVIGAVRNE</sequence>
<feature type="domain" description="FIST C-domain" evidence="2">
    <location>
        <begin position="211"/>
        <end position="347"/>
    </location>
</feature>
<reference evidence="3" key="1">
    <citation type="submission" date="2019-02" db="EMBL/GenBank/DDBJ databases">
        <title>Halonotius sp. a new haloarchaeum isolated from saline soil.</title>
        <authorList>
            <person name="Duran-Viseras A."/>
            <person name="Sanchez-Porro C."/>
            <person name="Ventosa A."/>
        </authorList>
    </citation>
    <scope>NUCLEOTIDE SEQUENCE</scope>
    <source>
        <strain evidence="3">F15B</strain>
    </source>
</reference>
<proteinExistence type="predicted"/>
<dbReference type="PANTHER" id="PTHR40252">
    <property type="entry name" value="BLR0328 PROTEIN"/>
    <property type="match status" value="1"/>
</dbReference>
<evidence type="ECO:0000313" key="3">
    <source>
        <dbReference type="EMBL" id="TQQ83390.1"/>
    </source>
</evidence>
<dbReference type="InterPro" id="IPR013702">
    <property type="entry name" value="FIST_domain_N"/>
</dbReference>